<name>A0A2A2F1J4_9GAMM</name>
<dbReference type="Proteomes" id="UP000217771">
    <property type="component" value="Unassembled WGS sequence"/>
</dbReference>
<dbReference type="SUPFAM" id="SSF141318">
    <property type="entry name" value="TM0957-like"/>
    <property type="match status" value="1"/>
</dbReference>
<keyword evidence="2" id="KW-1185">Reference proteome</keyword>
<protein>
    <recommendedName>
        <fullName evidence="3">DUF2291 domain-containing protein</fullName>
    </recommendedName>
</protein>
<comment type="caution">
    <text evidence="1">The sequence shown here is derived from an EMBL/GenBank/DDBJ whole genome shotgun (WGS) entry which is preliminary data.</text>
</comment>
<dbReference type="InterPro" id="IPR036215">
    <property type="entry name" value="TM0957-like_sf"/>
</dbReference>
<dbReference type="AlphaFoldDB" id="A0A2A2F1J4"/>
<dbReference type="Pfam" id="PF10054">
    <property type="entry name" value="DUF2291"/>
    <property type="match status" value="1"/>
</dbReference>
<sequence>MPITSTTSNIRVTKLSGGSGGFHHFHYIIGVIRGADMNNTSCIARTFGLAILTSTTLILSGFTIVSSEELIEIKTGGTPPSIDASSLLYDDIIPWASSSTRNVGEVLSAIENQGFETTCEEYGIQKGQAFPCTFWIQTSGVIDNIDTSSRVGKITLSDTGSGSEVVILSGPVIPGTALRDGYPDIVYNDFSNQDAFASFSDDLNNEVISIIENFGEVTPGDRISVVGAYATWTGMDSTIQVVPVSLERVGGE</sequence>
<dbReference type="OrthoDB" id="6631333at2"/>
<evidence type="ECO:0000313" key="2">
    <source>
        <dbReference type="Proteomes" id="UP000217771"/>
    </source>
</evidence>
<evidence type="ECO:0008006" key="3">
    <source>
        <dbReference type="Google" id="ProtNLM"/>
    </source>
</evidence>
<dbReference type="EMBL" id="NSKB01000002">
    <property type="protein sequence ID" value="PAU78505.1"/>
    <property type="molecule type" value="Genomic_DNA"/>
</dbReference>
<accession>A0A2A2F1J4</accession>
<reference evidence="1 2" key="1">
    <citation type="submission" date="2017-08" db="EMBL/GenBank/DDBJ databases">
        <title>Halomonas alkalisoli sp. nov., isolated from saline alkaline soil.</title>
        <authorList>
            <person name="Wang D."/>
            <person name="Zhang G."/>
        </authorList>
    </citation>
    <scope>NUCLEOTIDE SEQUENCE [LARGE SCALE GENOMIC DNA]</scope>
    <source>
        <strain evidence="1 2">WRN001</strain>
    </source>
</reference>
<evidence type="ECO:0000313" key="1">
    <source>
        <dbReference type="EMBL" id="PAU78505.1"/>
    </source>
</evidence>
<proteinExistence type="predicted"/>
<organism evidence="1 2">
    <name type="scientific">Halomonas salipaludis</name>
    <dbReference type="NCBI Taxonomy" id="2032625"/>
    <lineage>
        <taxon>Bacteria</taxon>
        <taxon>Pseudomonadati</taxon>
        <taxon>Pseudomonadota</taxon>
        <taxon>Gammaproteobacteria</taxon>
        <taxon>Oceanospirillales</taxon>
        <taxon>Halomonadaceae</taxon>
        <taxon>Halomonas</taxon>
    </lineage>
</organism>
<dbReference type="InterPro" id="IPR014582">
    <property type="entry name" value="UCP033535_lipo"/>
</dbReference>
<gene>
    <name evidence="1" type="ORF">CK498_07325</name>
</gene>